<dbReference type="Proteomes" id="UP001374535">
    <property type="component" value="Chromosome 2"/>
</dbReference>
<dbReference type="AlphaFoldDB" id="A0AAQ3P238"/>
<keyword evidence="1" id="KW-0812">Transmembrane</keyword>
<dbReference type="EMBL" id="CP144699">
    <property type="protein sequence ID" value="WVZ19072.1"/>
    <property type="molecule type" value="Genomic_DNA"/>
</dbReference>
<name>A0AAQ3P238_VIGMU</name>
<gene>
    <name evidence="2" type="ORF">V8G54_006394</name>
</gene>
<evidence type="ECO:0000256" key="1">
    <source>
        <dbReference type="SAM" id="Phobius"/>
    </source>
</evidence>
<reference evidence="2 3" key="1">
    <citation type="journal article" date="2023" name="Life. Sci Alliance">
        <title>Evolutionary insights into 3D genome organization and epigenetic landscape of Vigna mungo.</title>
        <authorList>
            <person name="Junaid A."/>
            <person name="Singh B."/>
            <person name="Bhatia S."/>
        </authorList>
    </citation>
    <scope>NUCLEOTIDE SEQUENCE [LARGE SCALE GENOMIC DNA]</scope>
    <source>
        <strain evidence="2">Urdbean</strain>
    </source>
</reference>
<feature type="non-terminal residue" evidence="2">
    <location>
        <position position="239"/>
    </location>
</feature>
<feature type="non-terminal residue" evidence="2">
    <location>
        <position position="1"/>
    </location>
</feature>
<feature type="transmembrane region" description="Helical" evidence="1">
    <location>
        <begin position="192"/>
        <end position="214"/>
    </location>
</feature>
<accession>A0AAQ3P238</accession>
<keyword evidence="1" id="KW-0472">Membrane</keyword>
<evidence type="ECO:0000313" key="2">
    <source>
        <dbReference type="EMBL" id="WVZ19072.1"/>
    </source>
</evidence>
<proteinExistence type="predicted"/>
<keyword evidence="3" id="KW-1185">Reference proteome</keyword>
<organism evidence="2 3">
    <name type="scientific">Vigna mungo</name>
    <name type="common">Black gram</name>
    <name type="synonym">Phaseolus mungo</name>
    <dbReference type="NCBI Taxonomy" id="3915"/>
    <lineage>
        <taxon>Eukaryota</taxon>
        <taxon>Viridiplantae</taxon>
        <taxon>Streptophyta</taxon>
        <taxon>Embryophyta</taxon>
        <taxon>Tracheophyta</taxon>
        <taxon>Spermatophyta</taxon>
        <taxon>Magnoliopsida</taxon>
        <taxon>eudicotyledons</taxon>
        <taxon>Gunneridae</taxon>
        <taxon>Pentapetalae</taxon>
        <taxon>rosids</taxon>
        <taxon>fabids</taxon>
        <taxon>Fabales</taxon>
        <taxon>Fabaceae</taxon>
        <taxon>Papilionoideae</taxon>
        <taxon>50 kb inversion clade</taxon>
        <taxon>NPAAA clade</taxon>
        <taxon>indigoferoid/millettioid clade</taxon>
        <taxon>Phaseoleae</taxon>
        <taxon>Vigna</taxon>
    </lineage>
</organism>
<sequence length="239" mass="25760">SVTEAAIHAYLEGKVSTADRDGAGSGGGVSLGVTKLTELGGNVPNGKTRVGVEYGINVPTLTRCDGHKGLVTCLSPRSNVLSSLLERPTELVRHLLVQTVQGIAVDVVPHLWLVDVASSSFLRVPKHLICHLGGAFFTAVLRDGLDLHQELAALLVEVKQIVQPILLPTCNLPRLRHDERVLPLPLTTSTTVVVTLLVLFSLLILYLLLLLLLLHLRSPPPLLLPPLLQRNHLPRAPSP</sequence>
<keyword evidence="1" id="KW-1133">Transmembrane helix</keyword>
<evidence type="ECO:0000313" key="3">
    <source>
        <dbReference type="Proteomes" id="UP001374535"/>
    </source>
</evidence>
<protein>
    <submittedName>
        <fullName evidence="2">Uncharacterized protein</fullName>
    </submittedName>
</protein>